<dbReference type="Proteomes" id="UP000003505">
    <property type="component" value="Unassembled WGS sequence"/>
</dbReference>
<comment type="cofactor">
    <cofactor evidence="1">
        <name>Mg(2+)</name>
        <dbReference type="ChEBI" id="CHEBI:18420"/>
    </cofactor>
</comment>
<dbReference type="HOGENOM" id="CLU_050839_0_0_9"/>
<dbReference type="PANTHER" id="PTHR11603:SF147">
    <property type="entry name" value="MEMBRANE PROTEIN"/>
    <property type="match status" value="1"/>
</dbReference>
<dbReference type="OrthoDB" id="9780734at2"/>
<dbReference type="SUPFAM" id="SSF88723">
    <property type="entry name" value="PIN domain-like"/>
    <property type="match status" value="1"/>
</dbReference>
<evidence type="ECO:0000256" key="1">
    <source>
        <dbReference type="ARBA" id="ARBA00001946"/>
    </source>
</evidence>
<reference evidence="8 9" key="1">
    <citation type="submission" date="2009-09" db="EMBL/GenBank/DDBJ databases">
        <authorList>
            <person name="Weinstock G."/>
            <person name="Sodergren E."/>
            <person name="Clifton S."/>
            <person name="Fulton L."/>
            <person name="Fulton B."/>
            <person name="Courtney L."/>
            <person name="Fronick C."/>
            <person name="Harrison M."/>
            <person name="Strong C."/>
            <person name="Farmer C."/>
            <person name="Delahaunty K."/>
            <person name="Markovic C."/>
            <person name="Hall O."/>
            <person name="Minx P."/>
            <person name="Tomlinson C."/>
            <person name="Mitreva M."/>
            <person name="Nelson J."/>
            <person name="Hou S."/>
            <person name="Wollam A."/>
            <person name="Pepin K.H."/>
            <person name="Johnson M."/>
            <person name="Bhonagiri V."/>
            <person name="Nash W.E."/>
            <person name="Warren W."/>
            <person name="Chinwalla A."/>
            <person name="Mardis E.R."/>
            <person name="Wilson R.K."/>
        </authorList>
    </citation>
    <scope>NUCLEOTIDE SEQUENCE [LARGE SCALE GENOMIC DNA]</scope>
    <source>
        <strain evidence="8">ATCC 35185</strain>
        <strain evidence="9">ATCC 35185 / DSM 20758 / VPI D19B-28</strain>
    </source>
</reference>
<evidence type="ECO:0000313" key="7">
    <source>
        <dbReference type="EMBL" id="AEB99746.1"/>
    </source>
</evidence>
<dbReference type="SMART" id="SM00670">
    <property type="entry name" value="PINc"/>
    <property type="match status" value="1"/>
</dbReference>
<dbReference type="InterPro" id="IPR029060">
    <property type="entry name" value="PIN-like_dom_sf"/>
</dbReference>
<keyword evidence="4" id="KW-0460">Magnesium</keyword>
<keyword evidence="10" id="KW-1185">Reference proteome</keyword>
<dbReference type="PROSITE" id="PS50926">
    <property type="entry name" value="TRAM"/>
    <property type="match status" value="1"/>
</dbReference>
<feature type="transmembrane region" description="Helical" evidence="5">
    <location>
        <begin position="12"/>
        <end position="33"/>
    </location>
</feature>
<evidence type="ECO:0000256" key="5">
    <source>
        <dbReference type="SAM" id="Phobius"/>
    </source>
</evidence>
<accession>C9LVQ6</accession>
<dbReference type="STRING" id="546271.Selsp_0780"/>
<organism evidence="8 9">
    <name type="scientific">Selenomonas sputigena (strain ATCC 35185 / DSM 20758 / CCUG 44933 / VPI D19B-28)</name>
    <dbReference type="NCBI Taxonomy" id="546271"/>
    <lineage>
        <taxon>Bacteria</taxon>
        <taxon>Bacillati</taxon>
        <taxon>Bacillota</taxon>
        <taxon>Negativicutes</taxon>
        <taxon>Selenomonadales</taxon>
        <taxon>Selenomonadaceae</taxon>
        <taxon>Selenomonas</taxon>
    </lineage>
</organism>
<dbReference type="KEGG" id="ssg:Selsp_0780"/>
<dbReference type="InterPro" id="IPR002792">
    <property type="entry name" value="TRAM_dom"/>
</dbReference>
<dbReference type="GO" id="GO:0016787">
    <property type="term" value="F:hydrolase activity"/>
    <property type="evidence" value="ECO:0007669"/>
    <property type="project" value="UniProtKB-KW"/>
</dbReference>
<proteinExistence type="predicted"/>
<dbReference type="PANTHER" id="PTHR11603">
    <property type="entry name" value="AAA FAMILY ATPASE"/>
    <property type="match status" value="1"/>
</dbReference>
<reference evidence="7 10" key="2">
    <citation type="submission" date="2011-04" db="EMBL/GenBank/DDBJ databases">
        <title>The complete genome of Selenomonas sputigena DSM 20758.</title>
        <authorList>
            <consortium name="US DOE Joint Genome Institute (JGI-PGF)"/>
            <person name="Lucas S."/>
            <person name="Copeland A."/>
            <person name="Lapidus A."/>
            <person name="Bruce D."/>
            <person name="Goodwin L."/>
            <person name="Pitluck S."/>
            <person name="Peters L."/>
            <person name="Kyrpides N."/>
            <person name="Mavromatis K."/>
            <person name="Ivanova N."/>
            <person name="Ovchinnikova G."/>
            <person name="Teshima H."/>
            <person name="Detter J.C."/>
            <person name="Tapia R."/>
            <person name="Han C."/>
            <person name="Land M."/>
            <person name="Hauser L."/>
            <person name="Markowitz V."/>
            <person name="Cheng J.-F."/>
            <person name="Hugenholtz P."/>
            <person name="Woyke T."/>
            <person name="Wu D."/>
            <person name="Gronow S."/>
            <person name="Wellnitz S."/>
            <person name="Schneider S."/>
            <person name="Klenk H.-P."/>
            <person name="Eisen J.A."/>
        </authorList>
    </citation>
    <scope>NUCLEOTIDE SEQUENCE [LARGE SCALE GENOMIC DNA]</scope>
    <source>
        <strain evidence="7">ATCC 35185</strain>
        <strain evidence="10">ATCC 35185 / DSM 20758 / VPI D19B-28</strain>
    </source>
</reference>
<dbReference type="EMBL" id="ACKP02000029">
    <property type="protein sequence ID" value="EEX77081.1"/>
    <property type="molecule type" value="Genomic_DNA"/>
</dbReference>
<evidence type="ECO:0000256" key="2">
    <source>
        <dbReference type="ARBA" id="ARBA00022722"/>
    </source>
</evidence>
<dbReference type="CDD" id="cd09877">
    <property type="entry name" value="PIN_YacL-like"/>
    <property type="match status" value="1"/>
</dbReference>
<name>C9LVQ6_SELS3</name>
<feature type="transmembrane region" description="Helical" evidence="5">
    <location>
        <begin position="96"/>
        <end position="117"/>
    </location>
</feature>
<dbReference type="AlphaFoldDB" id="C9LVQ6"/>
<dbReference type="eggNOG" id="COG4956">
    <property type="taxonomic scope" value="Bacteria"/>
</dbReference>
<dbReference type="Pfam" id="PF01938">
    <property type="entry name" value="TRAM"/>
    <property type="match status" value="1"/>
</dbReference>
<keyword evidence="5" id="KW-0472">Membrane</keyword>
<feature type="domain" description="TRAM" evidence="6">
    <location>
        <begin position="318"/>
        <end position="379"/>
    </location>
</feature>
<dbReference type="Pfam" id="PF01850">
    <property type="entry name" value="PIN"/>
    <property type="match status" value="1"/>
</dbReference>
<dbReference type="Proteomes" id="UP000011124">
    <property type="component" value="Chromosome"/>
</dbReference>
<evidence type="ECO:0000256" key="3">
    <source>
        <dbReference type="ARBA" id="ARBA00022801"/>
    </source>
</evidence>
<keyword evidence="5" id="KW-1133">Transmembrane helix</keyword>
<feature type="transmembrane region" description="Helical" evidence="5">
    <location>
        <begin position="123"/>
        <end position="144"/>
    </location>
</feature>
<protein>
    <submittedName>
        <fullName evidence="8">PIN domain protein</fullName>
    </submittedName>
    <submittedName>
        <fullName evidence="7">PilT protein domain protein</fullName>
    </submittedName>
</protein>
<evidence type="ECO:0000256" key="4">
    <source>
        <dbReference type="ARBA" id="ARBA00022842"/>
    </source>
</evidence>
<dbReference type="InterPro" id="IPR052041">
    <property type="entry name" value="Nucleic_acid_metab_PIN/TRAM"/>
</dbReference>
<evidence type="ECO:0000313" key="9">
    <source>
        <dbReference type="Proteomes" id="UP000003505"/>
    </source>
</evidence>
<dbReference type="RefSeq" id="WP_006192847.1">
    <property type="nucleotide sequence ID" value="NC_015437.1"/>
</dbReference>
<evidence type="ECO:0000259" key="6">
    <source>
        <dbReference type="PROSITE" id="PS50926"/>
    </source>
</evidence>
<dbReference type="Gene3D" id="3.40.50.1010">
    <property type="entry name" value="5'-nuclease"/>
    <property type="match status" value="1"/>
</dbReference>
<dbReference type="EMBL" id="CP002637">
    <property type="protein sequence ID" value="AEB99746.1"/>
    <property type="molecule type" value="Genomic_DNA"/>
</dbReference>
<dbReference type="InterPro" id="IPR002716">
    <property type="entry name" value="PIN_dom"/>
</dbReference>
<dbReference type="GO" id="GO:0004518">
    <property type="term" value="F:nuclease activity"/>
    <property type="evidence" value="ECO:0007669"/>
    <property type="project" value="UniProtKB-KW"/>
</dbReference>
<keyword evidence="5" id="KW-0812">Transmembrane</keyword>
<sequence>MLEKVLRFFITLIFAILGGALMQLASPLLTLFLSTEVLKLDLGLFGLTLASLVCILVGAVLGGVLGFITTPLFTATLKRFTYWVETQLNKMPIHDVIAGAAGLAIGLIIANLLGAAFSKIPLVGAYFPVVFSIVFGYLGIHITIKKRKEVGDLFGTLPNLISKSREAKAQAKAKEALGQIGKEQKSSKLYKLLDTSVIIDGRIADICETGFIDGTLLIPEFVLEELQHIADSSDALKRVRGRRGLDVLQRIRMESKMEVEITSQDFDDIAEVDSKLVRLAQVVGGKLITNDFNLNKVAELRDVPVLNINELSNAVKPVVIPGETMRVSVVKEGKEPGQGVAYLDDGTMIVIENGRRHINNTIEVEVTSALQTAAGRMIFAKPRHW</sequence>
<keyword evidence="2" id="KW-0540">Nuclease</keyword>
<gene>
    <name evidence="7" type="ordered locus">Selsp_0780</name>
    <name evidence="8" type="ORF">SELSPUOL_01548</name>
</gene>
<feature type="transmembrane region" description="Helical" evidence="5">
    <location>
        <begin position="45"/>
        <end position="75"/>
    </location>
</feature>
<keyword evidence="3" id="KW-0378">Hydrolase</keyword>
<evidence type="ECO:0000313" key="8">
    <source>
        <dbReference type="EMBL" id="EEX77081.1"/>
    </source>
</evidence>
<evidence type="ECO:0000313" key="10">
    <source>
        <dbReference type="Proteomes" id="UP000011124"/>
    </source>
</evidence>